<evidence type="ECO:0000313" key="5">
    <source>
        <dbReference type="Proteomes" id="UP000184300"/>
    </source>
</evidence>
<evidence type="ECO:0000256" key="2">
    <source>
        <dbReference type="ARBA" id="ARBA00023043"/>
    </source>
</evidence>
<gene>
    <name evidence="4" type="ORF">ASPGLDRAFT_36031</name>
</gene>
<dbReference type="SMART" id="SM00248">
    <property type="entry name" value="ANK"/>
    <property type="match status" value="4"/>
</dbReference>
<dbReference type="EMBL" id="KV878898">
    <property type="protein sequence ID" value="OJJ84035.1"/>
    <property type="molecule type" value="Genomic_DNA"/>
</dbReference>
<keyword evidence="5" id="KW-1185">Reference proteome</keyword>
<dbReference type="CDD" id="cd09917">
    <property type="entry name" value="F-box_SF"/>
    <property type="match status" value="1"/>
</dbReference>
<keyword evidence="2 3" id="KW-0040">ANK repeat</keyword>
<dbReference type="PROSITE" id="PS50297">
    <property type="entry name" value="ANK_REP_REGION"/>
    <property type="match status" value="1"/>
</dbReference>
<dbReference type="PANTHER" id="PTHR24198">
    <property type="entry name" value="ANKYRIN REPEAT AND PROTEIN KINASE DOMAIN-CONTAINING PROTEIN"/>
    <property type="match status" value="1"/>
</dbReference>
<reference evidence="5" key="1">
    <citation type="journal article" date="2017" name="Genome Biol.">
        <title>Comparative genomics reveals high biological diversity and specific adaptations in the industrially and medically important fungal genus Aspergillus.</title>
        <authorList>
            <person name="de Vries R.P."/>
            <person name="Riley R."/>
            <person name="Wiebenga A."/>
            <person name="Aguilar-Osorio G."/>
            <person name="Amillis S."/>
            <person name="Uchima C.A."/>
            <person name="Anderluh G."/>
            <person name="Asadollahi M."/>
            <person name="Askin M."/>
            <person name="Barry K."/>
            <person name="Battaglia E."/>
            <person name="Bayram O."/>
            <person name="Benocci T."/>
            <person name="Braus-Stromeyer S.A."/>
            <person name="Caldana C."/>
            <person name="Canovas D."/>
            <person name="Cerqueira G.C."/>
            <person name="Chen F."/>
            <person name="Chen W."/>
            <person name="Choi C."/>
            <person name="Clum A."/>
            <person name="Dos Santos R.A."/>
            <person name="Damasio A.R."/>
            <person name="Diallinas G."/>
            <person name="Emri T."/>
            <person name="Fekete E."/>
            <person name="Flipphi M."/>
            <person name="Freyberg S."/>
            <person name="Gallo A."/>
            <person name="Gournas C."/>
            <person name="Habgood R."/>
            <person name="Hainaut M."/>
            <person name="Harispe M.L."/>
            <person name="Henrissat B."/>
            <person name="Hilden K.S."/>
            <person name="Hope R."/>
            <person name="Hossain A."/>
            <person name="Karabika E."/>
            <person name="Karaffa L."/>
            <person name="Karanyi Z."/>
            <person name="Krasevec N."/>
            <person name="Kuo A."/>
            <person name="Kusch H."/>
            <person name="LaButti K."/>
            <person name="Lagendijk E.L."/>
            <person name="Lapidus A."/>
            <person name="Levasseur A."/>
            <person name="Lindquist E."/>
            <person name="Lipzen A."/>
            <person name="Logrieco A.F."/>
            <person name="MacCabe A."/>
            <person name="Maekelae M.R."/>
            <person name="Malavazi I."/>
            <person name="Melin P."/>
            <person name="Meyer V."/>
            <person name="Mielnichuk N."/>
            <person name="Miskei M."/>
            <person name="Molnar A.P."/>
            <person name="Mule G."/>
            <person name="Ngan C.Y."/>
            <person name="Orejas M."/>
            <person name="Orosz E."/>
            <person name="Ouedraogo J.P."/>
            <person name="Overkamp K.M."/>
            <person name="Park H.-S."/>
            <person name="Perrone G."/>
            <person name="Piumi F."/>
            <person name="Punt P.J."/>
            <person name="Ram A.F."/>
            <person name="Ramon A."/>
            <person name="Rauscher S."/>
            <person name="Record E."/>
            <person name="Riano-Pachon D.M."/>
            <person name="Robert V."/>
            <person name="Roehrig J."/>
            <person name="Ruller R."/>
            <person name="Salamov A."/>
            <person name="Salih N.S."/>
            <person name="Samson R.A."/>
            <person name="Sandor E."/>
            <person name="Sanguinetti M."/>
            <person name="Schuetze T."/>
            <person name="Sepcic K."/>
            <person name="Shelest E."/>
            <person name="Sherlock G."/>
            <person name="Sophianopoulou V."/>
            <person name="Squina F.M."/>
            <person name="Sun H."/>
            <person name="Susca A."/>
            <person name="Todd R.B."/>
            <person name="Tsang A."/>
            <person name="Unkles S.E."/>
            <person name="van de Wiele N."/>
            <person name="van Rossen-Uffink D."/>
            <person name="Oliveira J.V."/>
            <person name="Vesth T.C."/>
            <person name="Visser J."/>
            <person name="Yu J.-H."/>
            <person name="Zhou M."/>
            <person name="Andersen M.R."/>
            <person name="Archer D.B."/>
            <person name="Baker S.E."/>
            <person name="Benoit I."/>
            <person name="Brakhage A.A."/>
            <person name="Braus G.H."/>
            <person name="Fischer R."/>
            <person name="Frisvad J.C."/>
            <person name="Goldman G.H."/>
            <person name="Houbraken J."/>
            <person name="Oakley B."/>
            <person name="Pocsi I."/>
            <person name="Scazzocchio C."/>
            <person name="Seiboth B."/>
            <person name="vanKuyk P.A."/>
            <person name="Wortman J."/>
            <person name="Dyer P.S."/>
            <person name="Grigoriev I.V."/>
        </authorList>
    </citation>
    <scope>NUCLEOTIDE SEQUENCE [LARGE SCALE GENOMIC DNA]</scope>
    <source>
        <strain evidence="5">CBS 516.65</strain>
    </source>
</reference>
<feature type="repeat" description="ANK" evidence="3">
    <location>
        <begin position="149"/>
        <end position="174"/>
    </location>
</feature>
<dbReference type="Gene3D" id="1.25.40.20">
    <property type="entry name" value="Ankyrin repeat-containing domain"/>
    <property type="match status" value="1"/>
</dbReference>
<evidence type="ECO:0000256" key="1">
    <source>
        <dbReference type="ARBA" id="ARBA00022737"/>
    </source>
</evidence>
<dbReference type="GeneID" id="34460898"/>
<sequence>MPKPKPTTTIERTPCLLLQCPSEIIIEVASYLELSHLYAFVQTSRALYATLRIPFYNRACTTSIRSYNRSSASVLEWASGKGYVAVIWEIRTQESPGDWRKSPPQAKNIALCLAAANGHLACIEPLLAMGAYAGMTCQFSQSEWSKWPEYYTPIQYAAENGHPAMVELLLTKGAVPGTLMGMKALENSILNNLKACTYFLLDHGVSTRVEAPVVAKTYLIEKASEGCQGMVRTLVENGVNIFTNNSDDHAAVQYAIGHGRVKCLRNLLEGQAIFGSEIVLHTAVMQMNEIAT</sequence>
<dbReference type="RefSeq" id="XP_022400733.1">
    <property type="nucleotide sequence ID" value="XM_022544637.1"/>
</dbReference>
<dbReference type="PANTHER" id="PTHR24198:SF165">
    <property type="entry name" value="ANKYRIN REPEAT-CONTAINING PROTEIN-RELATED"/>
    <property type="match status" value="1"/>
</dbReference>
<keyword evidence="1" id="KW-0677">Repeat</keyword>
<dbReference type="OrthoDB" id="341259at2759"/>
<proteinExistence type="predicted"/>
<protein>
    <submittedName>
        <fullName evidence="4">Uncharacterized protein</fullName>
    </submittedName>
</protein>
<dbReference type="SUPFAM" id="SSF48403">
    <property type="entry name" value="Ankyrin repeat"/>
    <property type="match status" value="1"/>
</dbReference>
<accession>A0A1L9VJI5</accession>
<dbReference type="InterPro" id="IPR002110">
    <property type="entry name" value="Ankyrin_rpt"/>
</dbReference>
<dbReference type="InterPro" id="IPR036770">
    <property type="entry name" value="Ankyrin_rpt-contain_sf"/>
</dbReference>
<dbReference type="Proteomes" id="UP000184300">
    <property type="component" value="Unassembled WGS sequence"/>
</dbReference>
<name>A0A1L9VJI5_ASPGL</name>
<dbReference type="Pfam" id="PF12796">
    <property type="entry name" value="Ank_2"/>
    <property type="match status" value="1"/>
</dbReference>
<dbReference type="AlphaFoldDB" id="A0A1L9VJI5"/>
<dbReference type="VEuPathDB" id="FungiDB:ASPGLDRAFT_36031"/>
<evidence type="ECO:0000256" key="3">
    <source>
        <dbReference type="PROSITE-ProRule" id="PRU00023"/>
    </source>
</evidence>
<dbReference type="STRING" id="1160497.A0A1L9VJI5"/>
<dbReference type="PROSITE" id="PS50088">
    <property type="entry name" value="ANK_REPEAT"/>
    <property type="match status" value="1"/>
</dbReference>
<organism evidence="4 5">
    <name type="scientific">Aspergillus glaucus CBS 516.65</name>
    <dbReference type="NCBI Taxonomy" id="1160497"/>
    <lineage>
        <taxon>Eukaryota</taxon>
        <taxon>Fungi</taxon>
        <taxon>Dikarya</taxon>
        <taxon>Ascomycota</taxon>
        <taxon>Pezizomycotina</taxon>
        <taxon>Eurotiomycetes</taxon>
        <taxon>Eurotiomycetidae</taxon>
        <taxon>Eurotiales</taxon>
        <taxon>Aspergillaceae</taxon>
        <taxon>Aspergillus</taxon>
        <taxon>Aspergillus subgen. Aspergillus</taxon>
    </lineage>
</organism>
<evidence type="ECO:0000313" key="4">
    <source>
        <dbReference type="EMBL" id="OJJ84035.1"/>
    </source>
</evidence>